<reference evidence="2" key="1">
    <citation type="submission" date="2019-11" db="EMBL/GenBank/DDBJ databases">
        <authorList>
            <person name="Feng L."/>
        </authorList>
    </citation>
    <scope>NUCLEOTIDE SEQUENCE</scope>
    <source>
        <strain evidence="2">AundefinedLFYP135</strain>
    </source>
</reference>
<protein>
    <submittedName>
        <fullName evidence="2">RNA polymerase sigma factor</fullName>
    </submittedName>
</protein>
<dbReference type="CDD" id="cd06171">
    <property type="entry name" value="Sigma70_r4"/>
    <property type="match status" value="1"/>
</dbReference>
<dbReference type="GO" id="GO:0003677">
    <property type="term" value="F:DNA binding"/>
    <property type="evidence" value="ECO:0007669"/>
    <property type="project" value="InterPro"/>
</dbReference>
<evidence type="ECO:0000259" key="1">
    <source>
        <dbReference type="Pfam" id="PF08281"/>
    </source>
</evidence>
<gene>
    <name evidence="2" type="ORF">AULFYP135_01724</name>
</gene>
<dbReference type="SUPFAM" id="SSF88659">
    <property type="entry name" value="Sigma3 and sigma4 domains of RNA polymerase sigma factors"/>
    <property type="match status" value="1"/>
</dbReference>
<sequence length="160" mass="17786">MQFESVKHIAQYYKAIPGMLRLLQQEREELEGNYYGLRGLAYDGTPHSSSPGKPTEEAGLRALESGVGDRLAEIKANETVLSADAAAIRGCLDAVNGRYKQVILMRYVRGYSWAKTGVRMNAPDSTVRNWHERAMERFGEALEELPEAAELAARAARART</sequence>
<accession>A0A6N2U1Q5</accession>
<dbReference type="InterPro" id="IPR036388">
    <property type="entry name" value="WH-like_DNA-bd_sf"/>
</dbReference>
<dbReference type="InterPro" id="IPR013324">
    <property type="entry name" value="RNA_pol_sigma_r3/r4-like"/>
</dbReference>
<dbReference type="AlphaFoldDB" id="A0A6N2U1Q5"/>
<evidence type="ECO:0000313" key="2">
    <source>
        <dbReference type="EMBL" id="VYT12095.1"/>
    </source>
</evidence>
<feature type="domain" description="RNA polymerase sigma factor 70 region 4 type 2" evidence="1">
    <location>
        <begin position="87"/>
        <end position="137"/>
    </location>
</feature>
<dbReference type="GO" id="GO:0016987">
    <property type="term" value="F:sigma factor activity"/>
    <property type="evidence" value="ECO:0007669"/>
    <property type="project" value="InterPro"/>
</dbReference>
<dbReference type="EMBL" id="CACRSL010000003">
    <property type="protein sequence ID" value="VYT12095.1"/>
    <property type="molecule type" value="Genomic_DNA"/>
</dbReference>
<dbReference type="Pfam" id="PF08281">
    <property type="entry name" value="Sigma70_r4_2"/>
    <property type="match status" value="1"/>
</dbReference>
<organism evidence="2">
    <name type="scientific">uncultured Anaerotruncus sp</name>
    <dbReference type="NCBI Taxonomy" id="905011"/>
    <lineage>
        <taxon>Bacteria</taxon>
        <taxon>Bacillati</taxon>
        <taxon>Bacillota</taxon>
        <taxon>Clostridia</taxon>
        <taxon>Eubacteriales</taxon>
        <taxon>Oscillospiraceae</taxon>
        <taxon>Anaerotruncus</taxon>
        <taxon>environmental samples</taxon>
    </lineage>
</organism>
<dbReference type="Gene3D" id="1.10.10.10">
    <property type="entry name" value="Winged helix-like DNA-binding domain superfamily/Winged helix DNA-binding domain"/>
    <property type="match status" value="1"/>
</dbReference>
<dbReference type="InterPro" id="IPR013249">
    <property type="entry name" value="RNA_pol_sigma70_r4_t2"/>
</dbReference>
<name>A0A6N2U1Q5_9FIRM</name>
<dbReference type="GO" id="GO:0006352">
    <property type="term" value="P:DNA-templated transcription initiation"/>
    <property type="evidence" value="ECO:0007669"/>
    <property type="project" value="InterPro"/>
</dbReference>
<proteinExistence type="predicted"/>